<dbReference type="EMBL" id="AJAU01000022">
    <property type="protein sequence ID" value="EOL43631.1"/>
    <property type="molecule type" value="Genomic_DNA"/>
</dbReference>
<dbReference type="InterPro" id="IPR027417">
    <property type="entry name" value="P-loop_NTPase"/>
</dbReference>
<keyword evidence="3" id="KW-0812">Transmembrane</keyword>
<dbReference type="CDD" id="cd01127">
    <property type="entry name" value="TrwB_TraG_TraD_VirD4"/>
    <property type="match status" value="1"/>
</dbReference>
<evidence type="ECO:0000256" key="3">
    <source>
        <dbReference type="ARBA" id="ARBA00022692"/>
    </source>
</evidence>
<reference evidence="7 8" key="1">
    <citation type="submission" date="2013-02" db="EMBL/GenBank/DDBJ databases">
        <title>The Genome Sequence of Enterococcus caccae BAA-1240.</title>
        <authorList>
            <consortium name="The Broad Institute Genome Sequencing Platform"/>
            <consortium name="The Broad Institute Genome Sequencing Center for Infectious Disease"/>
            <person name="Earl A.M."/>
            <person name="Gilmore M.S."/>
            <person name="Lebreton F."/>
            <person name="Walker B."/>
            <person name="Young S.K."/>
            <person name="Zeng Q."/>
            <person name="Gargeya S."/>
            <person name="Fitzgerald M."/>
            <person name="Haas B."/>
            <person name="Abouelleil A."/>
            <person name="Alvarado L."/>
            <person name="Arachchi H.M."/>
            <person name="Berlin A.M."/>
            <person name="Chapman S.B."/>
            <person name="Dewar J."/>
            <person name="Goldberg J."/>
            <person name="Griggs A."/>
            <person name="Gujja S."/>
            <person name="Hansen M."/>
            <person name="Howarth C."/>
            <person name="Imamovic A."/>
            <person name="Larimer J."/>
            <person name="McCowan C."/>
            <person name="Murphy C."/>
            <person name="Neiman D."/>
            <person name="Pearson M."/>
            <person name="Priest M."/>
            <person name="Roberts A."/>
            <person name="Saif S."/>
            <person name="Shea T."/>
            <person name="Sisk P."/>
            <person name="Sykes S."/>
            <person name="Wortman J."/>
            <person name="Nusbaum C."/>
            <person name="Birren B."/>
        </authorList>
    </citation>
    <scope>NUCLEOTIDE SEQUENCE [LARGE SCALE GENOMIC DNA]</scope>
    <source>
        <strain evidence="7 8">ATCC BAA-1240</strain>
    </source>
</reference>
<dbReference type="InterPro" id="IPR019476">
    <property type="entry name" value="T4SS_TraD_DNA-bd"/>
</dbReference>
<dbReference type="SUPFAM" id="SSF52540">
    <property type="entry name" value="P-loop containing nucleoside triphosphate hydrolases"/>
    <property type="match status" value="1"/>
</dbReference>
<keyword evidence="5" id="KW-0472">Membrane</keyword>
<evidence type="ECO:0000313" key="7">
    <source>
        <dbReference type="EMBL" id="EOL43631.1"/>
    </source>
</evidence>
<evidence type="ECO:0000259" key="6">
    <source>
        <dbReference type="Pfam" id="PF10412"/>
    </source>
</evidence>
<evidence type="ECO:0000256" key="5">
    <source>
        <dbReference type="ARBA" id="ARBA00023136"/>
    </source>
</evidence>
<keyword evidence="8" id="KW-1185">Reference proteome</keyword>
<proteinExistence type="predicted"/>
<name>R3W781_9ENTE</name>
<evidence type="ECO:0000256" key="4">
    <source>
        <dbReference type="ARBA" id="ARBA00022989"/>
    </source>
</evidence>
<dbReference type="AlphaFoldDB" id="R3W781"/>
<evidence type="ECO:0000313" key="8">
    <source>
        <dbReference type="Proteomes" id="UP000013840"/>
    </source>
</evidence>
<dbReference type="PANTHER" id="PTHR37937">
    <property type="entry name" value="CONJUGATIVE TRANSFER: DNA TRANSPORT"/>
    <property type="match status" value="1"/>
</dbReference>
<dbReference type="Pfam" id="PF10412">
    <property type="entry name" value="TrwB_AAD_bind"/>
    <property type="match status" value="1"/>
</dbReference>
<keyword evidence="4" id="KW-1133">Transmembrane helix</keyword>
<comment type="subcellular location">
    <subcellularLocation>
        <location evidence="1">Cell membrane</location>
        <topology evidence="1">Multi-pass membrane protein</topology>
    </subcellularLocation>
</comment>
<dbReference type="GO" id="GO:0005886">
    <property type="term" value="C:plasma membrane"/>
    <property type="evidence" value="ECO:0007669"/>
    <property type="project" value="UniProtKB-SubCell"/>
</dbReference>
<dbReference type="eggNOG" id="COG0433">
    <property type="taxonomic scope" value="Bacteria"/>
</dbReference>
<dbReference type="InterPro" id="IPR051539">
    <property type="entry name" value="T4SS-coupling_protein"/>
</dbReference>
<sequence>MKRKYNKLVWREVVFQRPFEVDEIFNLLTHLSGLTRRKQIVWEVRGNGKGKIRYLLGLEETDEIKIKKIFNSHAISLSFSNSTIAKRKDMTLTKELKITYRNLALKTTDITSMTRACLSAMASLTKNEEMCLQVIVGASSPPKPANTDNLVDPSVTVWQIICGNLPPISPENKQLLKEKQKYSQFQSVVRLGIASGSFKREQELIQLMLSSLRILESSGARISLKSTKNSLLGHAHTPWHYPLRLSARELGCFWLTPFDSEELPGVSSVTPKLNLPPLWLKSRAPRAFGCTVTGGSHNDIKELAISEQSALQHTVLTAPTGSGKSNILLTLSLEDCKAGRSVLLIDPKTDLVNDLLERLPEHRKNDVVVIDPSSHFPVGFNPFSLIDTGVSPELVADSILSVFKDIFKDNWGIRSQDVLSNALLTLAKTKNASLVMLTPLLTDKKYRDKILKDIQDPLGVEPFWQSFENLSSGEKSQLIAPVLNKTRQFLLLPQLRNTICQLNSKFVLTDLFYKRKIILVKLNKGVIGSETAKLIGSLLVGLTWTFALKRAEIKPEKRHFISIIIDELQDYLRLPTDLSDALSQSRGLGIGLTLSHQYRHQLSPEIKAGIDANCKNKICFGLEMDDAKQMANLSDGLTALDFYKLPRYHLYANLLIDGKMTGWLSGKSYPPIKPIREMTEIYNQSMQNYGRESKEIEAEFMELLGFNDQKKDSKPIKDIGRKKRKTT</sequence>
<organism evidence="7 8">
    <name type="scientific">Enterococcus caccae ATCC BAA-1240</name>
    <dbReference type="NCBI Taxonomy" id="1158612"/>
    <lineage>
        <taxon>Bacteria</taxon>
        <taxon>Bacillati</taxon>
        <taxon>Bacillota</taxon>
        <taxon>Bacilli</taxon>
        <taxon>Lactobacillales</taxon>
        <taxon>Enterococcaceae</taxon>
        <taxon>Enterococcus</taxon>
    </lineage>
</organism>
<evidence type="ECO:0000256" key="1">
    <source>
        <dbReference type="ARBA" id="ARBA00004651"/>
    </source>
</evidence>
<gene>
    <name evidence="7" type="ORF">UC7_02961</name>
</gene>
<dbReference type="Proteomes" id="UP000013840">
    <property type="component" value="Unassembled WGS sequence"/>
</dbReference>
<keyword evidence="2" id="KW-1003">Cell membrane</keyword>
<dbReference type="STRING" id="317735.RU98_GL000134"/>
<dbReference type="Gene3D" id="3.40.50.300">
    <property type="entry name" value="P-loop containing nucleotide triphosphate hydrolases"/>
    <property type="match status" value="2"/>
</dbReference>
<evidence type="ECO:0000256" key="2">
    <source>
        <dbReference type="ARBA" id="ARBA00022475"/>
    </source>
</evidence>
<feature type="domain" description="Type IV secretion system coupling protein TraD DNA-binding" evidence="6">
    <location>
        <begin position="302"/>
        <end position="621"/>
    </location>
</feature>
<comment type="caution">
    <text evidence="7">The sequence shown here is derived from an EMBL/GenBank/DDBJ whole genome shotgun (WGS) entry which is preliminary data.</text>
</comment>
<dbReference type="PATRIC" id="fig|1158612.3.peg.2927"/>
<dbReference type="OrthoDB" id="3258326at2"/>
<dbReference type="RefSeq" id="WP_010773040.1">
    <property type="nucleotide sequence ID" value="NZ_KB946335.1"/>
</dbReference>
<protein>
    <recommendedName>
        <fullName evidence="6">Type IV secretion system coupling protein TraD DNA-binding domain-containing protein</fullName>
    </recommendedName>
</protein>
<dbReference type="PANTHER" id="PTHR37937:SF1">
    <property type="entry name" value="CONJUGATIVE TRANSFER: DNA TRANSPORT"/>
    <property type="match status" value="1"/>
</dbReference>
<accession>R3W781</accession>